<evidence type="ECO:0000256" key="2">
    <source>
        <dbReference type="SAM" id="Phobius"/>
    </source>
</evidence>
<dbReference type="PIRSF" id="PIRSF028704">
    <property type="entry name" value="UPC028704"/>
    <property type="match status" value="1"/>
</dbReference>
<organism evidence="3 4">
    <name type="scientific">Thalassobacter stenotrophicus</name>
    <dbReference type="NCBI Taxonomy" id="266809"/>
    <lineage>
        <taxon>Bacteria</taxon>
        <taxon>Pseudomonadati</taxon>
        <taxon>Pseudomonadota</taxon>
        <taxon>Alphaproteobacteria</taxon>
        <taxon>Rhodobacterales</taxon>
        <taxon>Roseobacteraceae</taxon>
        <taxon>Thalassobacter</taxon>
    </lineage>
</organism>
<name>A0A0P1FGD5_9RHOB</name>
<feature type="transmembrane region" description="Helical" evidence="2">
    <location>
        <begin position="66"/>
        <end position="83"/>
    </location>
</feature>
<evidence type="ECO:0000313" key="3">
    <source>
        <dbReference type="EMBL" id="CUH59100.1"/>
    </source>
</evidence>
<feature type="transmembrane region" description="Helical" evidence="2">
    <location>
        <begin position="255"/>
        <end position="275"/>
    </location>
</feature>
<dbReference type="PANTHER" id="PTHR38592">
    <property type="entry name" value="BLL4819 PROTEIN"/>
    <property type="match status" value="1"/>
</dbReference>
<dbReference type="InterPro" id="IPR014550">
    <property type="entry name" value="UCP028704_OpgC"/>
</dbReference>
<dbReference type="Proteomes" id="UP000051298">
    <property type="component" value="Unassembled WGS sequence"/>
</dbReference>
<reference evidence="3 4" key="1">
    <citation type="submission" date="2015-09" db="EMBL/GenBank/DDBJ databases">
        <authorList>
            <consortium name="Swine Surveillance"/>
        </authorList>
    </citation>
    <scope>NUCLEOTIDE SEQUENCE [LARGE SCALE GENOMIC DNA]</scope>
    <source>
        <strain evidence="3 4">CECT 5294</strain>
    </source>
</reference>
<dbReference type="RefSeq" id="WP_058122406.1">
    <property type="nucleotide sequence ID" value="NZ_CYRX01000008.1"/>
</dbReference>
<keyword evidence="2" id="KW-0812">Transmembrane</keyword>
<dbReference type="STRING" id="266809.PM03_10000"/>
<feature type="transmembrane region" description="Helical" evidence="2">
    <location>
        <begin position="103"/>
        <end position="120"/>
    </location>
</feature>
<keyword evidence="2" id="KW-1133">Transmembrane helix</keyword>
<dbReference type="Pfam" id="PF10129">
    <property type="entry name" value="OpgC_C"/>
    <property type="match status" value="1"/>
</dbReference>
<feature type="compositionally biased region" description="Polar residues" evidence="1">
    <location>
        <begin position="1"/>
        <end position="11"/>
    </location>
</feature>
<dbReference type="EMBL" id="CYRX01000008">
    <property type="protein sequence ID" value="CUH59100.1"/>
    <property type="molecule type" value="Genomic_DNA"/>
</dbReference>
<feature type="transmembrane region" description="Helical" evidence="2">
    <location>
        <begin position="385"/>
        <end position="409"/>
    </location>
</feature>
<dbReference type="PANTHER" id="PTHR38592:SF3">
    <property type="entry name" value="BLL4819 PROTEIN"/>
    <property type="match status" value="1"/>
</dbReference>
<keyword evidence="2" id="KW-0472">Membrane</keyword>
<feature type="transmembrane region" description="Helical" evidence="2">
    <location>
        <begin position="349"/>
        <end position="373"/>
    </location>
</feature>
<feature type="transmembrane region" description="Helical" evidence="2">
    <location>
        <begin position="184"/>
        <end position="205"/>
    </location>
</feature>
<feature type="transmembrane region" description="Helical" evidence="2">
    <location>
        <begin position="309"/>
        <end position="328"/>
    </location>
</feature>
<protein>
    <submittedName>
        <fullName evidence="3">OpgC protein</fullName>
    </submittedName>
</protein>
<accession>A0A0P1FGD5</accession>
<dbReference type="AlphaFoldDB" id="A0A0P1FGD5"/>
<evidence type="ECO:0000256" key="1">
    <source>
        <dbReference type="SAM" id="MobiDB-lite"/>
    </source>
</evidence>
<sequence length="418" mass="46178">MTTTSPDTAFQNAPKATAHPTTSIRDPRLDFFRGIAMFIILLAHTPGNAWTSWIPARWGFSDATEMFVFCSGMASAIAFGRTFDRAGLGLGTARVGFRIWQVYWAHIGMFFAIATMLAAIDQTGAYDKVYIGTLNLWKVFADPGPQLVGLFTLTYVPNYFDILPMYMVVLALMPLVVALSRVSLWLSAGGVVVLWLAAQERLLAAVGLDGLHLNLPAEPWSERQWFFNPFGWQLVFFTGFALMRGWIPAPPINKVLLIVAAVIVIANVPLSNIGVRAVSREWFGLAFETNPVIEWRVANKGLIDKSDFGILRFVHFLALAYLGYALAGHKGARLMAHGTSLAARIWDNILPLIMKVGQQSLAVFIFSMVLARVNGFVLDNIGRDALTWTIVNLTGFGLLILCAYGAGWFKSQPWRARA</sequence>
<proteinExistence type="predicted"/>
<feature type="region of interest" description="Disordered" evidence="1">
    <location>
        <begin position="1"/>
        <end position="21"/>
    </location>
</feature>
<evidence type="ECO:0000313" key="4">
    <source>
        <dbReference type="Proteomes" id="UP000051298"/>
    </source>
</evidence>
<dbReference type="eggNOG" id="COG4645">
    <property type="taxonomic scope" value="Bacteria"/>
</dbReference>
<feature type="transmembrane region" description="Helical" evidence="2">
    <location>
        <begin position="159"/>
        <end position="177"/>
    </location>
</feature>
<feature type="transmembrane region" description="Helical" evidence="2">
    <location>
        <begin position="225"/>
        <end position="243"/>
    </location>
</feature>
<feature type="transmembrane region" description="Helical" evidence="2">
    <location>
        <begin position="35"/>
        <end position="54"/>
    </location>
</feature>
<gene>
    <name evidence="3" type="ORF">THS5294_00382</name>
</gene>